<dbReference type="Proteomes" id="UP000606889">
    <property type="component" value="Unassembled WGS sequence"/>
</dbReference>
<dbReference type="Pfam" id="PF11457">
    <property type="entry name" value="DUF3021"/>
    <property type="match status" value="1"/>
</dbReference>
<feature type="transmembrane region" description="Helical" evidence="1">
    <location>
        <begin position="94"/>
        <end position="115"/>
    </location>
</feature>
<keyword evidence="1" id="KW-1133">Transmembrane helix</keyword>
<dbReference type="RefSeq" id="WP_186858174.1">
    <property type="nucleotide sequence ID" value="NZ_JACOON010000005.1"/>
</dbReference>
<dbReference type="EMBL" id="JACOON010000005">
    <property type="protein sequence ID" value="MBC5648677.1"/>
    <property type="molecule type" value="Genomic_DNA"/>
</dbReference>
<sequence>MSKLKFYITMNCVSFTILALVYTILCLFGLSAVNEAAILILLLMTTCIAAVIFFTDKIPINSIPLRMAVDLAAVIAVVFLIGAPLGFIPLEPEYVLVVLGMIAVVYFATFGVLVVKNKADAEDINKKIRKMKRER</sequence>
<keyword evidence="1" id="KW-0472">Membrane</keyword>
<evidence type="ECO:0000313" key="2">
    <source>
        <dbReference type="EMBL" id="MBC5648677.1"/>
    </source>
</evidence>
<name>A0ABR7EFY0_9FIRM</name>
<feature type="transmembrane region" description="Helical" evidence="1">
    <location>
        <begin position="36"/>
        <end position="55"/>
    </location>
</feature>
<organism evidence="2 3">
    <name type="scientific">Christensenella tenuis</name>
    <dbReference type="NCBI Taxonomy" id="2763033"/>
    <lineage>
        <taxon>Bacteria</taxon>
        <taxon>Bacillati</taxon>
        <taxon>Bacillota</taxon>
        <taxon>Clostridia</taxon>
        <taxon>Christensenellales</taxon>
        <taxon>Christensenellaceae</taxon>
        <taxon>Christensenella</taxon>
    </lineage>
</organism>
<comment type="caution">
    <text evidence="2">The sequence shown here is derived from an EMBL/GenBank/DDBJ whole genome shotgun (WGS) entry which is preliminary data.</text>
</comment>
<evidence type="ECO:0000256" key="1">
    <source>
        <dbReference type="SAM" id="Phobius"/>
    </source>
</evidence>
<gene>
    <name evidence="2" type="ORF">H8S18_10040</name>
</gene>
<dbReference type="InterPro" id="IPR021560">
    <property type="entry name" value="DUF3021"/>
</dbReference>
<keyword evidence="1" id="KW-0812">Transmembrane</keyword>
<evidence type="ECO:0000313" key="3">
    <source>
        <dbReference type="Proteomes" id="UP000606889"/>
    </source>
</evidence>
<feature type="transmembrane region" description="Helical" evidence="1">
    <location>
        <begin position="67"/>
        <end position="88"/>
    </location>
</feature>
<protein>
    <submittedName>
        <fullName evidence="2">DUF3021 family protein</fullName>
    </submittedName>
</protein>
<proteinExistence type="predicted"/>
<feature type="transmembrane region" description="Helical" evidence="1">
    <location>
        <begin position="12"/>
        <end position="30"/>
    </location>
</feature>
<reference evidence="2 3" key="1">
    <citation type="submission" date="2020-08" db="EMBL/GenBank/DDBJ databases">
        <title>Genome public.</title>
        <authorList>
            <person name="Liu C."/>
            <person name="Sun Q."/>
        </authorList>
    </citation>
    <scope>NUCLEOTIDE SEQUENCE [LARGE SCALE GENOMIC DNA]</scope>
    <source>
        <strain evidence="2 3">NSJ-35</strain>
    </source>
</reference>
<keyword evidence="3" id="KW-1185">Reference proteome</keyword>
<accession>A0ABR7EFY0</accession>